<evidence type="ECO:0000313" key="3">
    <source>
        <dbReference type="Proteomes" id="UP000026960"/>
    </source>
</evidence>
<reference evidence="2" key="1">
    <citation type="journal article" date="2009" name="Rice">
        <title>De Novo Next Generation Sequencing of Plant Genomes.</title>
        <authorList>
            <person name="Rounsley S."/>
            <person name="Marri P.R."/>
            <person name="Yu Y."/>
            <person name="He R."/>
            <person name="Sisneros N."/>
            <person name="Goicoechea J.L."/>
            <person name="Lee S.J."/>
            <person name="Angelova A."/>
            <person name="Kudrna D."/>
            <person name="Luo M."/>
            <person name="Affourtit J."/>
            <person name="Desany B."/>
            <person name="Knight J."/>
            <person name="Niazi F."/>
            <person name="Egholm M."/>
            <person name="Wing R.A."/>
        </authorList>
    </citation>
    <scope>NUCLEOTIDE SEQUENCE [LARGE SCALE GENOMIC DNA]</scope>
    <source>
        <strain evidence="2">cv. IRGC 105608</strain>
    </source>
</reference>
<name>A0A0D3H4C5_9ORYZ</name>
<accession>A0A0D3H4C5</accession>
<dbReference type="Gramene" id="OBART09G02760.1">
    <property type="protein sequence ID" value="OBART09G02760.1"/>
    <property type="gene ID" value="OBART09G02760"/>
</dbReference>
<protein>
    <submittedName>
        <fullName evidence="2">Uncharacterized protein</fullName>
    </submittedName>
</protein>
<evidence type="ECO:0000256" key="1">
    <source>
        <dbReference type="SAM" id="MobiDB-lite"/>
    </source>
</evidence>
<dbReference type="AlphaFoldDB" id="A0A0D3H4C5"/>
<keyword evidence="3" id="KW-1185">Reference proteome</keyword>
<sequence length="87" mass="9316">MGARCWASGDGRLHIDPAAVAVPLRIRWQWREMNGGGYGVRSPAAGGAQQLQWREEPSGRWSKAAQHPAAVCISPPSRTAQPSPTNG</sequence>
<dbReference type="Proteomes" id="UP000026960">
    <property type="component" value="Chromosome 9"/>
</dbReference>
<reference evidence="2" key="2">
    <citation type="submission" date="2015-03" db="UniProtKB">
        <authorList>
            <consortium name="EnsemblPlants"/>
        </authorList>
    </citation>
    <scope>IDENTIFICATION</scope>
</reference>
<evidence type="ECO:0000313" key="2">
    <source>
        <dbReference type="EnsemblPlants" id="OBART09G02760.1"/>
    </source>
</evidence>
<proteinExistence type="predicted"/>
<organism evidence="2">
    <name type="scientific">Oryza barthii</name>
    <dbReference type="NCBI Taxonomy" id="65489"/>
    <lineage>
        <taxon>Eukaryota</taxon>
        <taxon>Viridiplantae</taxon>
        <taxon>Streptophyta</taxon>
        <taxon>Embryophyta</taxon>
        <taxon>Tracheophyta</taxon>
        <taxon>Spermatophyta</taxon>
        <taxon>Magnoliopsida</taxon>
        <taxon>Liliopsida</taxon>
        <taxon>Poales</taxon>
        <taxon>Poaceae</taxon>
        <taxon>BOP clade</taxon>
        <taxon>Oryzoideae</taxon>
        <taxon>Oryzeae</taxon>
        <taxon>Oryzinae</taxon>
        <taxon>Oryza</taxon>
    </lineage>
</organism>
<dbReference type="HOGENOM" id="CLU_2486959_0_0_1"/>
<dbReference type="EnsemblPlants" id="OBART09G02760.1">
    <property type="protein sequence ID" value="OBART09G02760.1"/>
    <property type="gene ID" value="OBART09G02760"/>
</dbReference>
<feature type="region of interest" description="Disordered" evidence="1">
    <location>
        <begin position="40"/>
        <end position="87"/>
    </location>
</feature>
<feature type="compositionally biased region" description="Polar residues" evidence="1">
    <location>
        <begin position="76"/>
        <end position="87"/>
    </location>
</feature>
<dbReference type="PaxDb" id="65489-OBART09G02760.1"/>